<evidence type="ECO:0000256" key="5">
    <source>
        <dbReference type="ARBA" id="ARBA00023136"/>
    </source>
</evidence>
<feature type="transmembrane region" description="Helical" evidence="6">
    <location>
        <begin position="276"/>
        <end position="294"/>
    </location>
</feature>
<evidence type="ECO:0000256" key="4">
    <source>
        <dbReference type="ARBA" id="ARBA00022989"/>
    </source>
</evidence>
<feature type="transmembrane region" description="Helical" evidence="6">
    <location>
        <begin position="97"/>
        <end position="116"/>
    </location>
</feature>
<feature type="transmembrane region" description="Helical" evidence="6">
    <location>
        <begin position="36"/>
        <end position="59"/>
    </location>
</feature>
<feature type="transmembrane region" description="Helical" evidence="6">
    <location>
        <begin position="123"/>
        <end position="140"/>
    </location>
</feature>
<feature type="transmembrane region" description="Helical" evidence="6">
    <location>
        <begin position="71"/>
        <end position="91"/>
    </location>
</feature>
<dbReference type="KEGG" id="rhp:LPB142_03735"/>
<keyword evidence="3 6" id="KW-0812">Transmembrane</keyword>
<organism evidence="8 9">
    <name type="scientific">Rhodobacter xanthinilyticus</name>
    <dbReference type="NCBI Taxonomy" id="1850250"/>
    <lineage>
        <taxon>Bacteria</taxon>
        <taxon>Pseudomonadati</taxon>
        <taxon>Pseudomonadota</taxon>
        <taxon>Alphaproteobacteria</taxon>
        <taxon>Rhodobacterales</taxon>
        <taxon>Rhodobacter group</taxon>
        <taxon>Rhodobacter</taxon>
    </lineage>
</organism>
<dbReference type="PANTHER" id="PTHR22911:SF6">
    <property type="entry name" value="SOLUTE CARRIER FAMILY 35 MEMBER G1"/>
    <property type="match status" value="1"/>
</dbReference>
<evidence type="ECO:0000256" key="3">
    <source>
        <dbReference type="ARBA" id="ARBA00022692"/>
    </source>
</evidence>
<keyword evidence="5 6" id="KW-0472">Membrane</keyword>
<comment type="similarity">
    <text evidence="2">Belongs to the drug/metabolite transporter (DMT) superfamily. 10 TMS drug/metabolite exporter (DME) (TC 2.A.7.3) family.</text>
</comment>
<feature type="transmembrane region" description="Helical" evidence="6">
    <location>
        <begin position="179"/>
        <end position="201"/>
    </location>
</feature>
<accession>A0A1D9MG58</accession>
<keyword evidence="9" id="KW-1185">Reference proteome</keyword>
<dbReference type="InterPro" id="IPR000620">
    <property type="entry name" value="EamA_dom"/>
</dbReference>
<evidence type="ECO:0000256" key="2">
    <source>
        <dbReference type="ARBA" id="ARBA00009853"/>
    </source>
</evidence>
<dbReference type="EMBL" id="CP017781">
    <property type="protein sequence ID" value="AOZ70865.1"/>
    <property type="molecule type" value="Genomic_DNA"/>
</dbReference>
<protein>
    <recommendedName>
        <fullName evidence="7">EamA domain-containing protein</fullName>
    </recommendedName>
</protein>
<feature type="transmembrane region" description="Helical" evidence="6">
    <location>
        <begin position="7"/>
        <end position="24"/>
    </location>
</feature>
<dbReference type="Pfam" id="PF00892">
    <property type="entry name" value="EamA"/>
    <property type="match status" value="1"/>
</dbReference>
<gene>
    <name evidence="8" type="ORF">LPB142_03735</name>
</gene>
<dbReference type="SUPFAM" id="SSF103481">
    <property type="entry name" value="Multidrug resistance efflux transporter EmrE"/>
    <property type="match status" value="2"/>
</dbReference>
<sequence length="297" mass="31389">MVNDNHTLKAALLIGLYAVIIGYTDNHVRVIANEIGLWQFHLMRTAMAAVALALAAPILGLRLRPVNARAVAARSAVHGVAMMCYFGALGFLPVPQVSAGLFTAPIFVLLISRFVYGAQIGPVRMIAVGLGFAGVLMILGPQVMNIGPAAAVPVLGGALYALGNIALREWCPQESATTMTAGFFAAMGVFGLIGMGLTAAFNMPFEAGYLLRGPAWPSGTALWWIAVQAVGSLVAVGLMVRGYQLTEPSRASIFEYVALPAAALWGWVLFGEAPLAREWLGMGLIWLAGLLIVLRGR</sequence>
<dbReference type="STRING" id="1850250.LPB142_03735"/>
<reference evidence="8 9" key="1">
    <citation type="submission" date="2016-10" db="EMBL/GenBank/DDBJ databases">
        <title>Rhodobacter sp. LPB0142, isolated from sea water.</title>
        <authorList>
            <person name="Kim E."/>
            <person name="Yi H."/>
        </authorList>
    </citation>
    <scope>NUCLEOTIDE SEQUENCE [LARGE SCALE GENOMIC DNA]</scope>
    <source>
        <strain evidence="8 9">LPB0142</strain>
    </source>
</reference>
<name>A0A1D9MG58_9RHOB</name>
<dbReference type="PANTHER" id="PTHR22911">
    <property type="entry name" value="ACYL-MALONYL CONDENSING ENZYME-RELATED"/>
    <property type="match status" value="1"/>
</dbReference>
<feature type="domain" description="EamA" evidence="7">
    <location>
        <begin position="9"/>
        <end position="139"/>
    </location>
</feature>
<dbReference type="GO" id="GO:0016020">
    <property type="term" value="C:membrane"/>
    <property type="evidence" value="ECO:0007669"/>
    <property type="project" value="UniProtKB-SubCell"/>
</dbReference>
<feature type="transmembrane region" description="Helical" evidence="6">
    <location>
        <begin position="146"/>
        <end position="167"/>
    </location>
</feature>
<evidence type="ECO:0000259" key="7">
    <source>
        <dbReference type="Pfam" id="PF00892"/>
    </source>
</evidence>
<evidence type="ECO:0000313" key="9">
    <source>
        <dbReference type="Proteomes" id="UP000176562"/>
    </source>
</evidence>
<feature type="transmembrane region" description="Helical" evidence="6">
    <location>
        <begin position="221"/>
        <end position="240"/>
    </location>
</feature>
<dbReference type="InterPro" id="IPR037185">
    <property type="entry name" value="EmrE-like"/>
</dbReference>
<evidence type="ECO:0000313" key="8">
    <source>
        <dbReference type="EMBL" id="AOZ70865.1"/>
    </source>
</evidence>
<comment type="subcellular location">
    <subcellularLocation>
        <location evidence="1">Membrane</location>
        <topology evidence="1">Multi-pass membrane protein</topology>
    </subcellularLocation>
</comment>
<dbReference type="AlphaFoldDB" id="A0A1D9MG58"/>
<feature type="transmembrane region" description="Helical" evidence="6">
    <location>
        <begin position="252"/>
        <end position="270"/>
    </location>
</feature>
<proteinExistence type="inferred from homology"/>
<keyword evidence="4 6" id="KW-1133">Transmembrane helix</keyword>
<dbReference type="Proteomes" id="UP000176562">
    <property type="component" value="Chromosome"/>
</dbReference>
<evidence type="ECO:0000256" key="6">
    <source>
        <dbReference type="SAM" id="Phobius"/>
    </source>
</evidence>
<evidence type="ECO:0000256" key="1">
    <source>
        <dbReference type="ARBA" id="ARBA00004141"/>
    </source>
</evidence>